<name>A0A2N9H942_FAGSY</name>
<dbReference type="AlphaFoldDB" id="A0A2N9H942"/>
<dbReference type="EMBL" id="OIVN01003046">
    <property type="protein sequence ID" value="SPD08425.1"/>
    <property type="molecule type" value="Genomic_DNA"/>
</dbReference>
<evidence type="ECO:0000313" key="1">
    <source>
        <dbReference type="EMBL" id="SPD08425.1"/>
    </source>
</evidence>
<reference evidence="1" key="1">
    <citation type="submission" date="2018-02" db="EMBL/GenBank/DDBJ databases">
        <authorList>
            <person name="Cohen D.B."/>
            <person name="Kent A.D."/>
        </authorList>
    </citation>
    <scope>NUCLEOTIDE SEQUENCE</scope>
</reference>
<accession>A0A2N9H942</accession>
<proteinExistence type="predicted"/>
<sequence length="185" mass="20866">MGQVRTSGGWKSKRESQGLWVCDLGRMRFGRFRDLGISDCLGMSLLLLAAEIQIQKSHLRWLLQNPPPMSISQKKNFIDGYDACGSVWLPEKIKKWKEISGFSVLCCICSLGAKSDGFLLLDWKIGGSRHRHHQRRSRLLRERRRQRPHAVARCPVQNIGRLPVCPVPVVASEGGESEHPLGSKV</sequence>
<organism evidence="1">
    <name type="scientific">Fagus sylvatica</name>
    <name type="common">Beechnut</name>
    <dbReference type="NCBI Taxonomy" id="28930"/>
    <lineage>
        <taxon>Eukaryota</taxon>
        <taxon>Viridiplantae</taxon>
        <taxon>Streptophyta</taxon>
        <taxon>Embryophyta</taxon>
        <taxon>Tracheophyta</taxon>
        <taxon>Spermatophyta</taxon>
        <taxon>Magnoliopsida</taxon>
        <taxon>eudicotyledons</taxon>
        <taxon>Gunneridae</taxon>
        <taxon>Pentapetalae</taxon>
        <taxon>rosids</taxon>
        <taxon>fabids</taxon>
        <taxon>Fagales</taxon>
        <taxon>Fagaceae</taxon>
        <taxon>Fagus</taxon>
    </lineage>
</organism>
<gene>
    <name evidence="1" type="ORF">FSB_LOCUS36307</name>
</gene>
<protein>
    <submittedName>
        <fullName evidence="1">Uncharacterized protein</fullName>
    </submittedName>
</protein>